<proteinExistence type="predicted"/>
<organism evidence="1 2">
    <name type="scientific">Reticulomyxa filosa</name>
    <dbReference type="NCBI Taxonomy" id="46433"/>
    <lineage>
        <taxon>Eukaryota</taxon>
        <taxon>Sar</taxon>
        <taxon>Rhizaria</taxon>
        <taxon>Retaria</taxon>
        <taxon>Foraminifera</taxon>
        <taxon>Monothalamids</taxon>
        <taxon>Reticulomyxidae</taxon>
        <taxon>Reticulomyxa</taxon>
    </lineage>
</organism>
<protein>
    <submittedName>
        <fullName evidence="1">Uncharacterized protein</fullName>
    </submittedName>
</protein>
<accession>X6ND89</accession>
<dbReference type="EMBL" id="ASPP01009311">
    <property type="protein sequence ID" value="ETO24295.1"/>
    <property type="molecule type" value="Genomic_DNA"/>
</dbReference>
<sequence length="169" mass="20002">MYMSLGIDTIDEILKRLVSYGFETSADIAKMQPWQLRVLKKCMPQIDRIYLQAFPVWGTKDYYDDFVNKTQRQFVDCAVWLELNEVYLITTSFQLGGNDSKPVTLPGFKCFVCQYDKDLTSLDELRWHMWLYHRHSPDLSKAMMDSRERFWNLVHSSPLNHLSKVLFVC</sequence>
<dbReference type="Proteomes" id="UP000023152">
    <property type="component" value="Unassembled WGS sequence"/>
</dbReference>
<comment type="caution">
    <text evidence="1">The sequence shown here is derived from an EMBL/GenBank/DDBJ whole genome shotgun (WGS) entry which is preliminary data.</text>
</comment>
<keyword evidence="2" id="KW-1185">Reference proteome</keyword>
<dbReference type="AlphaFoldDB" id="X6ND89"/>
<feature type="non-terminal residue" evidence="1">
    <location>
        <position position="169"/>
    </location>
</feature>
<reference evidence="1 2" key="1">
    <citation type="journal article" date="2013" name="Curr. Biol.">
        <title>The Genome of the Foraminiferan Reticulomyxa filosa.</title>
        <authorList>
            <person name="Glockner G."/>
            <person name="Hulsmann N."/>
            <person name="Schleicher M."/>
            <person name="Noegel A.A."/>
            <person name="Eichinger L."/>
            <person name="Gallinger C."/>
            <person name="Pawlowski J."/>
            <person name="Sierra R."/>
            <person name="Euteneuer U."/>
            <person name="Pillet L."/>
            <person name="Moustafa A."/>
            <person name="Platzer M."/>
            <person name="Groth M."/>
            <person name="Szafranski K."/>
            <person name="Schliwa M."/>
        </authorList>
    </citation>
    <scope>NUCLEOTIDE SEQUENCE [LARGE SCALE GENOMIC DNA]</scope>
</reference>
<evidence type="ECO:0000313" key="1">
    <source>
        <dbReference type="EMBL" id="ETO24295.1"/>
    </source>
</evidence>
<evidence type="ECO:0000313" key="2">
    <source>
        <dbReference type="Proteomes" id="UP000023152"/>
    </source>
</evidence>
<gene>
    <name evidence="1" type="ORF">RFI_12860</name>
</gene>
<name>X6ND89_RETFI</name>